<evidence type="ECO:0000313" key="1">
    <source>
        <dbReference type="EMBL" id="TDV51963.1"/>
    </source>
</evidence>
<accession>A0A4R7VQD7</accession>
<name>A0A4R7VQD7_9PSEU</name>
<reference evidence="1 2" key="1">
    <citation type="submission" date="2019-03" db="EMBL/GenBank/DDBJ databases">
        <title>Genomic Encyclopedia of Archaeal and Bacterial Type Strains, Phase II (KMG-II): from individual species to whole genera.</title>
        <authorList>
            <person name="Goeker M."/>
        </authorList>
    </citation>
    <scope>NUCLEOTIDE SEQUENCE [LARGE SCALE GENOMIC DNA]</scope>
    <source>
        <strain evidence="1 2">DSM 45499</strain>
    </source>
</reference>
<sequence length="65" mass="6682">MPGGLIELSRNWSNCPSECVPRSPGPTALKDAFLTPGVTKDAFVTPGVTKDAFIASVAASECGNT</sequence>
<keyword evidence="2" id="KW-1185">Reference proteome</keyword>
<proteinExistence type="predicted"/>
<protein>
    <submittedName>
        <fullName evidence="1">Uncharacterized protein</fullName>
    </submittedName>
</protein>
<dbReference type="AlphaFoldDB" id="A0A4R7VQD7"/>
<organism evidence="1 2">
    <name type="scientific">Actinophytocola oryzae</name>
    <dbReference type="NCBI Taxonomy" id="502181"/>
    <lineage>
        <taxon>Bacteria</taxon>
        <taxon>Bacillati</taxon>
        <taxon>Actinomycetota</taxon>
        <taxon>Actinomycetes</taxon>
        <taxon>Pseudonocardiales</taxon>
        <taxon>Pseudonocardiaceae</taxon>
    </lineage>
</organism>
<dbReference type="Proteomes" id="UP000294927">
    <property type="component" value="Unassembled WGS sequence"/>
</dbReference>
<dbReference type="EMBL" id="SOCP01000005">
    <property type="protein sequence ID" value="TDV51963.1"/>
    <property type="molecule type" value="Genomic_DNA"/>
</dbReference>
<gene>
    <name evidence="1" type="ORF">CLV71_10592</name>
</gene>
<comment type="caution">
    <text evidence="1">The sequence shown here is derived from an EMBL/GenBank/DDBJ whole genome shotgun (WGS) entry which is preliminary data.</text>
</comment>
<evidence type="ECO:0000313" key="2">
    <source>
        <dbReference type="Proteomes" id="UP000294927"/>
    </source>
</evidence>